<evidence type="ECO:0000313" key="3">
    <source>
        <dbReference type="EMBL" id="GAA1867078.1"/>
    </source>
</evidence>
<dbReference type="Gene3D" id="6.10.30.10">
    <property type="match status" value="1"/>
</dbReference>
<organism evidence="3 4">
    <name type="scientific">Pseudonocardia ailaonensis</name>
    <dbReference type="NCBI Taxonomy" id="367279"/>
    <lineage>
        <taxon>Bacteria</taxon>
        <taxon>Bacillati</taxon>
        <taxon>Actinomycetota</taxon>
        <taxon>Actinomycetes</taxon>
        <taxon>Pseudonocardiales</taxon>
        <taxon>Pseudonocardiaceae</taxon>
        <taxon>Pseudonocardia</taxon>
    </lineage>
</organism>
<dbReference type="EMBL" id="BAAAQK010000022">
    <property type="protein sequence ID" value="GAA1867078.1"/>
    <property type="molecule type" value="Genomic_DNA"/>
</dbReference>
<dbReference type="Pfam" id="PF01796">
    <property type="entry name" value="OB_ChsH2_C"/>
    <property type="match status" value="1"/>
</dbReference>
<dbReference type="InterPro" id="IPR022002">
    <property type="entry name" value="ChsH2_Znr"/>
</dbReference>
<reference evidence="3 4" key="1">
    <citation type="journal article" date="2019" name="Int. J. Syst. Evol. Microbiol.">
        <title>The Global Catalogue of Microorganisms (GCM) 10K type strain sequencing project: providing services to taxonomists for standard genome sequencing and annotation.</title>
        <authorList>
            <consortium name="The Broad Institute Genomics Platform"/>
            <consortium name="The Broad Institute Genome Sequencing Center for Infectious Disease"/>
            <person name="Wu L."/>
            <person name="Ma J."/>
        </authorList>
    </citation>
    <scope>NUCLEOTIDE SEQUENCE [LARGE SCALE GENOMIC DNA]</scope>
    <source>
        <strain evidence="3 4">JCM 16009</strain>
    </source>
</reference>
<evidence type="ECO:0000259" key="1">
    <source>
        <dbReference type="Pfam" id="PF01796"/>
    </source>
</evidence>
<proteinExistence type="predicted"/>
<comment type="caution">
    <text evidence="3">The sequence shown here is derived from an EMBL/GenBank/DDBJ whole genome shotgun (WGS) entry which is preliminary data.</text>
</comment>
<dbReference type="InterPro" id="IPR002878">
    <property type="entry name" value="ChsH2_C"/>
</dbReference>
<evidence type="ECO:0008006" key="5">
    <source>
        <dbReference type="Google" id="ProtNLM"/>
    </source>
</evidence>
<dbReference type="PANTHER" id="PTHR34075:SF5">
    <property type="entry name" value="BLR3430 PROTEIN"/>
    <property type="match status" value="1"/>
</dbReference>
<name>A0ABN2NGN3_9PSEU</name>
<gene>
    <name evidence="3" type="ORF">GCM10009836_54370</name>
</gene>
<evidence type="ECO:0000313" key="4">
    <source>
        <dbReference type="Proteomes" id="UP001500449"/>
    </source>
</evidence>
<feature type="domain" description="ChsH2 rubredoxin-like zinc ribbon" evidence="2">
    <location>
        <begin position="25"/>
        <end position="60"/>
    </location>
</feature>
<keyword evidence="4" id="KW-1185">Reference proteome</keyword>
<dbReference type="PANTHER" id="PTHR34075">
    <property type="entry name" value="BLR3430 PROTEIN"/>
    <property type="match status" value="1"/>
</dbReference>
<dbReference type="Proteomes" id="UP001500449">
    <property type="component" value="Unassembled WGS sequence"/>
</dbReference>
<accession>A0ABN2NGN3</accession>
<protein>
    <recommendedName>
        <fullName evidence="5">DNA-binding protein</fullName>
    </recommendedName>
</protein>
<dbReference type="SUPFAM" id="SSF50249">
    <property type="entry name" value="Nucleic acid-binding proteins"/>
    <property type="match status" value="1"/>
</dbReference>
<feature type="domain" description="ChsH2 C-terminal OB-fold" evidence="1">
    <location>
        <begin position="64"/>
        <end position="128"/>
    </location>
</feature>
<sequence length="142" mass="15339">MIGTVAAAGPLRVPPALTPLNRSFWTGGAEGRLLVHRCRDCGTWLHPAPEVCRVCLSRAVGPEPASGRGTVAAFTVNHQQWNPAGTVEPYVIAMVELPEQAALRLITNVVGCRPGDVHIGMAVRVRFEPLDDVWLPLFEPDV</sequence>
<evidence type="ECO:0000259" key="2">
    <source>
        <dbReference type="Pfam" id="PF12172"/>
    </source>
</evidence>
<dbReference type="InterPro" id="IPR012340">
    <property type="entry name" value="NA-bd_OB-fold"/>
</dbReference>
<dbReference type="InterPro" id="IPR052513">
    <property type="entry name" value="Thioester_dehydratase-like"/>
</dbReference>
<dbReference type="Pfam" id="PF12172">
    <property type="entry name" value="zf-ChsH2"/>
    <property type="match status" value="1"/>
</dbReference>